<organism evidence="1 2">
    <name type="scientific">Microbotryum intermedium</name>
    <dbReference type="NCBI Taxonomy" id="269621"/>
    <lineage>
        <taxon>Eukaryota</taxon>
        <taxon>Fungi</taxon>
        <taxon>Dikarya</taxon>
        <taxon>Basidiomycota</taxon>
        <taxon>Pucciniomycotina</taxon>
        <taxon>Microbotryomycetes</taxon>
        <taxon>Microbotryales</taxon>
        <taxon>Microbotryaceae</taxon>
        <taxon>Microbotryum</taxon>
    </lineage>
</organism>
<proteinExistence type="predicted"/>
<accession>A0A238FJ07</accession>
<dbReference type="AlphaFoldDB" id="A0A238FJ07"/>
<reference evidence="2" key="1">
    <citation type="submission" date="2016-09" db="EMBL/GenBank/DDBJ databases">
        <authorList>
            <person name="Jeantristanb JTB J.-T."/>
            <person name="Ricardo R."/>
        </authorList>
    </citation>
    <scope>NUCLEOTIDE SEQUENCE [LARGE SCALE GENOMIC DNA]</scope>
</reference>
<evidence type="ECO:0000313" key="2">
    <source>
        <dbReference type="Proteomes" id="UP000198372"/>
    </source>
</evidence>
<protein>
    <submittedName>
        <fullName evidence="1">BQ2448_7152 protein</fullName>
    </submittedName>
</protein>
<sequence>MASNSIRVIMDDPSSLRFAVQTTIRKHFRMTATPFMFARPQGAELDPEVKKLFSKCVKLNFLVTKATKKFPISCHMNGKEMVTKLPNATPLNHIVQVRFTLPSRSTGVPTYHKRRR</sequence>
<name>A0A238FJ07_9BASI</name>
<dbReference type="OrthoDB" id="2539031at2759"/>
<dbReference type="EMBL" id="FMSP01000017">
    <property type="protein sequence ID" value="SCV73227.1"/>
    <property type="molecule type" value="Genomic_DNA"/>
</dbReference>
<evidence type="ECO:0000313" key="1">
    <source>
        <dbReference type="EMBL" id="SCV73227.1"/>
    </source>
</evidence>
<dbReference type="Proteomes" id="UP000198372">
    <property type="component" value="Unassembled WGS sequence"/>
</dbReference>
<keyword evidence="2" id="KW-1185">Reference proteome</keyword>
<gene>
    <name evidence="1" type="ORF">BQ2448_7152</name>
</gene>